<feature type="region of interest" description="Disordered" evidence="7">
    <location>
        <begin position="461"/>
        <end position="493"/>
    </location>
</feature>
<keyword evidence="2" id="KW-0862">Zinc</keyword>
<dbReference type="InterPro" id="IPR001138">
    <property type="entry name" value="Zn2Cys6_DnaBD"/>
</dbReference>
<proteinExistence type="predicted"/>
<keyword evidence="5" id="KW-0804">Transcription</keyword>
<name>A0A9P5CQL4_CRYP1</name>
<gene>
    <name evidence="9" type="ORF">M406DRAFT_339458</name>
</gene>
<evidence type="ECO:0000259" key="8">
    <source>
        <dbReference type="Pfam" id="PF00172"/>
    </source>
</evidence>
<keyword evidence="4" id="KW-0238">DNA-binding</keyword>
<dbReference type="Proteomes" id="UP000803844">
    <property type="component" value="Unassembled WGS sequence"/>
</dbReference>
<feature type="compositionally biased region" description="Pro residues" evidence="7">
    <location>
        <begin position="466"/>
        <end position="479"/>
    </location>
</feature>
<evidence type="ECO:0000256" key="6">
    <source>
        <dbReference type="ARBA" id="ARBA00023242"/>
    </source>
</evidence>
<evidence type="ECO:0000313" key="10">
    <source>
        <dbReference type="Proteomes" id="UP000803844"/>
    </source>
</evidence>
<dbReference type="GO" id="GO:0045944">
    <property type="term" value="P:positive regulation of transcription by RNA polymerase II"/>
    <property type="evidence" value="ECO:0007669"/>
    <property type="project" value="TreeGrafter"/>
</dbReference>
<dbReference type="Pfam" id="PF11951">
    <property type="entry name" value="Fungal_trans_2"/>
    <property type="match status" value="1"/>
</dbReference>
<evidence type="ECO:0000313" key="9">
    <source>
        <dbReference type="EMBL" id="KAF3766190.1"/>
    </source>
</evidence>
<dbReference type="InterPro" id="IPR021858">
    <property type="entry name" value="Fun_TF"/>
</dbReference>
<dbReference type="Gene3D" id="4.10.240.10">
    <property type="entry name" value="Zn(2)-C6 fungal-type DNA-binding domain"/>
    <property type="match status" value="1"/>
</dbReference>
<dbReference type="RefSeq" id="XP_040777151.1">
    <property type="nucleotide sequence ID" value="XM_040921447.1"/>
</dbReference>
<dbReference type="AlphaFoldDB" id="A0A9P5CQL4"/>
<comment type="caution">
    <text evidence="9">The sequence shown here is derived from an EMBL/GenBank/DDBJ whole genome shotgun (WGS) entry which is preliminary data.</text>
</comment>
<reference evidence="9" key="1">
    <citation type="journal article" date="2020" name="Phytopathology">
        <title>Genome sequence of the chestnut blight fungus Cryphonectria parasitica EP155: A fundamental resource for an archetypical invasive plant pathogen.</title>
        <authorList>
            <person name="Crouch J.A."/>
            <person name="Dawe A."/>
            <person name="Aerts A."/>
            <person name="Barry K."/>
            <person name="Churchill A.C.L."/>
            <person name="Grimwood J."/>
            <person name="Hillman B."/>
            <person name="Milgroom M.G."/>
            <person name="Pangilinan J."/>
            <person name="Smith M."/>
            <person name="Salamov A."/>
            <person name="Schmutz J."/>
            <person name="Yadav J."/>
            <person name="Grigoriev I.V."/>
            <person name="Nuss D."/>
        </authorList>
    </citation>
    <scope>NUCLEOTIDE SEQUENCE</scope>
    <source>
        <strain evidence="9">EP155</strain>
    </source>
</reference>
<dbReference type="SUPFAM" id="SSF57701">
    <property type="entry name" value="Zn2/Cys6 DNA-binding domain"/>
    <property type="match status" value="1"/>
</dbReference>
<protein>
    <recommendedName>
        <fullName evidence="8">Zn(2)-C6 fungal-type domain-containing protein</fullName>
    </recommendedName>
</protein>
<keyword evidence="10" id="KW-1185">Reference proteome</keyword>
<evidence type="ECO:0000256" key="4">
    <source>
        <dbReference type="ARBA" id="ARBA00023125"/>
    </source>
</evidence>
<dbReference type="OrthoDB" id="25818at2759"/>
<feature type="compositionally biased region" description="Basic residues" evidence="7">
    <location>
        <begin position="12"/>
        <end position="22"/>
    </location>
</feature>
<feature type="compositionally biased region" description="Basic and acidic residues" evidence="7">
    <location>
        <begin position="481"/>
        <end position="493"/>
    </location>
</feature>
<comment type="subcellular location">
    <subcellularLocation>
        <location evidence="1">Nucleus</location>
    </subcellularLocation>
</comment>
<dbReference type="EMBL" id="MU032347">
    <property type="protein sequence ID" value="KAF3766190.1"/>
    <property type="molecule type" value="Genomic_DNA"/>
</dbReference>
<evidence type="ECO:0000256" key="7">
    <source>
        <dbReference type="SAM" id="MobiDB-lite"/>
    </source>
</evidence>
<feature type="domain" description="Zn(2)-C6 fungal-type" evidence="8">
    <location>
        <begin position="21"/>
        <end position="46"/>
    </location>
</feature>
<evidence type="ECO:0000256" key="3">
    <source>
        <dbReference type="ARBA" id="ARBA00023015"/>
    </source>
</evidence>
<dbReference type="GO" id="GO:0008270">
    <property type="term" value="F:zinc ion binding"/>
    <property type="evidence" value="ECO:0007669"/>
    <property type="project" value="InterPro"/>
</dbReference>
<dbReference type="GeneID" id="63838576"/>
<sequence length="646" mass="71871">MLLYTKVAPPKVPKRRSRAEKKKKCDEVRPACSRCAERGLDCCYEAVRPRQRRKRDSVASFTSSRITTPFDRKPSFASTRRWSVGSAGSSRHNWYLQHHGDAEADVPLVSPLGGSFDPMSLSRFLDLNRSPVASATHAAAIDLDDDDDDDDDNNNNNDDDDNGNEGHTSDASSTTTSQAVTHISRPPDLAMIAPCPVGSPLLDFRMPAFSEFSDRKNRRALVAHFCNQLSHLIVFREETGNPFQELVLPLTADQSPVMNAIYALSSAHLEYRGVKNQEQSLHFHNEAIQGLATMINHGMKTPTKRNELLAAIMLLVYYEVLVQRGRSNLVDGHLKGAMTIMNSYPAANDATGLFLERAFRFYDVIAALSFGTAPLSQAPGRSCLPPLPPTGLSGGRSPLSSVDTLLGMSTSLWPIIHRLSKLSSDKRDLETACKSKQPSSMIAVLKTEFETNSRAIERELETWQPTLPPGFSPDDPPSPETEEKRHDTETAERSRLHSIFNNAMAYRHSCFVYLYHTIYGYPRTHPLVQSHGHTSLWHCLQTCSHAGPMGALLWPLFVASCEAVTERDRKLATDSFKLVEKRQGMLNIKWAWDIVQEVWRLADLMEEKDGGGATQVEDVMSVSGYASAPDLWRQVSKQMGISIVFG</sequence>
<dbReference type="GO" id="GO:0005634">
    <property type="term" value="C:nucleus"/>
    <property type="evidence" value="ECO:0007669"/>
    <property type="project" value="UniProtKB-SubCell"/>
</dbReference>
<dbReference type="CDD" id="cd12148">
    <property type="entry name" value="fungal_TF_MHR"/>
    <property type="match status" value="1"/>
</dbReference>
<organism evidence="9 10">
    <name type="scientific">Cryphonectria parasitica (strain ATCC 38755 / EP155)</name>
    <dbReference type="NCBI Taxonomy" id="660469"/>
    <lineage>
        <taxon>Eukaryota</taxon>
        <taxon>Fungi</taxon>
        <taxon>Dikarya</taxon>
        <taxon>Ascomycota</taxon>
        <taxon>Pezizomycotina</taxon>
        <taxon>Sordariomycetes</taxon>
        <taxon>Sordariomycetidae</taxon>
        <taxon>Diaporthales</taxon>
        <taxon>Cryphonectriaceae</taxon>
        <taxon>Cryphonectria-Endothia species complex</taxon>
        <taxon>Cryphonectria</taxon>
    </lineage>
</organism>
<dbReference type="GO" id="GO:0000981">
    <property type="term" value="F:DNA-binding transcription factor activity, RNA polymerase II-specific"/>
    <property type="evidence" value="ECO:0007669"/>
    <property type="project" value="InterPro"/>
</dbReference>
<dbReference type="InterPro" id="IPR036864">
    <property type="entry name" value="Zn2-C6_fun-type_DNA-bd_sf"/>
</dbReference>
<keyword evidence="6" id="KW-0539">Nucleus</keyword>
<evidence type="ECO:0000256" key="5">
    <source>
        <dbReference type="ARBA" id="ARBA00023163"/>
    </source>
</evidence>
<feature type="region of interest" description="Disordered" evidence="7">
    <location>
        <begin position="1"/>
        <end position="23"/>
    </location>
</feature>
<keyword evidence="3" id="KW-0805">Transcription regulation</keyword>
<dbReference type="CDD" id="cd00067">
    <property type="entry name" value="GAL4"/>
    <property type="match status" value="1"/>
</dbReference>
<evidence type="ECO:0000256" key="1">
    <source>
        <dbReference type="ARBA" id="ARBA00004123"/>
    </source>
</evidence>
<evidence type="ECO:0000256" key="2">
    <source>
        <dbReference type="ARBA" id="ARBA00022833"/>
    </source>
</evidence>
<dbReference type="PANTHER" id="PTHR37534:SF15">
    <property type="entry name" value="ZN(II)2CYS6 TRANSCRIPTION FACTOR (EUROFUNG)"/>
    <property type="match status" value="1"/>
</dbReference>
<dbReference type="PANTHER" id="PTHR37534">
    <property type="entry name" value="TRANSCRIPTIONAL ACTIVATOR PROTEIN UGA3"/>
    <property type="match status" value="1"/>
</dbReference>
<dbReference type="GO" id="GO:0000976">
    <property type="term" value="F:transcription cis-regulatory region binding"/>
    <property type="evidence" value="ECO:0007669"/>
    <property type="project" value="TreeGrafter"/>
</dbReference>
<feature type="region of interest" description="Disordered" evidence="7">
    <location>
        <begin position="139"/>
        <end position="181"/>
    </location>
</feature>
<feature type="compositionally biased region" description="Acidic residues" evidence="7">
    <location>
        <begin position="142"/>
        <end position="163"/>
    </location>
</feature>
<accession>A0A9P5CQL4</accession>
<dbReference type="Pfam" id="PF00172">
    <property type="entry name" value="Zn_clus"/>
    <property type="match status" value="1"/>
</dbReference>